<name>A0A1G2PL16_9BACT</name>
<evidence type="ECO:0000256" key="1">
    <source>
        <dbReference type="SAM" id="MobiDB-lite"/>
    </source>
</evidence>
<organism evidence="2 3">
    <name type="scientific">Candidatus Terrybacteria bacterium RIFCSPHIGHO2_01_FULL_48_17</name>
    <dbReference type="NCBI Taxonomy" id="1802362"/>
    <lineage>
        <taxon>Bacteria</taxon>
        <taxon>Candidatus Terryibacteriota</taxon>
    </lineage>
</organism>
<sequence>MGSRFIGCHVYFSKASFRKRQPGKRSVKKRFPGRPYKKSGLVPQGNTLHTSAFSVARHKRLSRGKNSCSIKADALKTQGGSNGILG</sequence>
<feature type="compositionally biased region" description="Basic residues" evidence="1">
    <location>
        <begin position="21"/>
        <end position="37"/>
    </location>
</feature>
<evidence type="ECO:0000313" key="2">
    <source>
        <dbReference type="EMBL" id="OHA49010.1"/>
    </source>
</evidence>
<feature type="region of interest" description="Disordered" evidence="1">
    <location>
        <begin position="21"/>
        <end position="43"/>
    </location>
</feature>
<dbReference type="AlphaFoldDB" id="A0A1G2PL16"/>
<comment type="caution">
    <text evidence="2">The sequence shown here is derived from an EMBL/GenBank/DDBJ whole genome shotgun (WGS) entry which is preliminary data.</text>
</comment>
<proteinExistence type="predicted"/>
<dbReference type="Proteomes" id="UP000177629">
    <property type="component" value="Unassembled WGS sequence"/>
</dbReference>
<protein>
    <submittedName>
        <fullName evidence="2">Uncharacterized protein</fullName>
    </submittedName>
</protein>
<gene>
    <name evidence="2" type="ORF">A2806_01555</name>
</gene>
<accession>A0A1G2PL16</accession>
<reference evidence="2 3" key="1">
    <citation type="journal article" date="2016" name="Nat. Commun.">
        <title>Thousands of microbial genomes shed light on interconnected biogeochemical processes in an aquifer system.</title>
        <authorList>
            <person name="Anantharaman K."/>
            <person name="Brown C.T."/>
            <person name="Hug L.A."/>
            <person name="Sharon I."/>
            <person name="Castelle C.J."/>
            <person name="Probst A.J."/>
            <person name="Thomas B.C."/>
            <person name="Singh A."/>
            <person name="Wilkins M.J."/>
            <person name="Karaoz U."/>
            <person name="Brodie E.L."/>
            <person name="Williams K.H."/>
            <person name="Hubbard S.S."/>
            <person name="Banfield J.F."/>
        </authorList>
    </citation>
    <scope>NUCLEOTIDE SEQUENCE [LARGE SCALE GENOMIC DNA]</scope>
</reference>
<dbReference type="EMBL" id="MHSS01000001">
    <property type="protein sequence ID" value="OHA49010.1"/>
    <property type="molecule type" value="Genomic_DNA"/>
</dbReference>
<evidence type="ECO:0000313" key="3">
    <source>
        <dbReference type="Proteomes" id="UP000177629"/>
    </source>
</evidence>